<feature type="transmembrane region" description="Helical" evidence="6">
    <location>
        <begin position="283"/>
        <end position="301"/>
    </location>
</feature>
<accession>A0A1E5G4J7</accession>
<evidence type="ECO:0000256" key="3">
    <source>
        <dbReference type="ARBA" id="ARBA00022692"/>
    </source>
</evidence>
<dbReference type="PANTHER" id="PTHR42718">
    <property type="entry name" value="MAJOR FACILITATOR SUPERFAMILY MULTIDRUG TRANSPORTER MFSC"/>
    <property type="match status" value="1"/>
</dbReference>
<dbReference type="Proteomes" id="UP000094296">
    <property type="component" value="Unassembled WGS sequence"/>
</dbReference>
<comment type="subcellular location">
    <subcellularLocation>
        <location evidence="1">Cell membrane</location>
        <topology evidence="1">Multi-pass membrane protein</topology>
    </subcellularLocation>
</comment>
<evidence type="ECO:0000313" key="9">
    <source>
        <dbReference type="Proteomes" id="UP000094296"/>
    </source>
</evidence>
<dbReference type="PANTHER" id="PTHR42718:SF35">
    <property type="entry name" value="BLL0718 PROTEIN"/>
    <property type="match status" value="1"/>
</dbReference>
<reference evidence="8 9" key="1">
    <citation type="submission" date="2016-09" db="EMBL/GenBank/DDBJ databases">
        <title>Draft genome sequence for the type strain of Desulfuribacillus alkaliarsenatis AHT28, an obligately anaerobic, sulfidogenic bacterium isolated from Russian soda lake sediments.</title>
        <authorList>
            <person name="Abin C.A."/>
            <person name="Hollibaugh J.T."/>
        </authorList>
    </citation>
    <scope>NUCLEOTIDE SEQUENCE [LARGE SCALE GENOMIC DNA]</scope>
    <source>
        <strain evidence="8 9">AHT28</strain>
    </source>
</reference>
<keyword evidence="2" id="KW-0813">Transport</keyword>
<keyword evidence="9" id="KW-1185">Reference proteome</keyword>
<evidence type="ECO:0000256" key="1">
    <source>
        <dbReference type="ARBA" id="ARBA00004651"/>
    </source>
</evidence>
<dbReference type="Gene3D" id="1.20.1720.10">
    <property type="entry name" value="Multidrug resistance protein D"/>
    <property type="match status" value="1"/>
</dbReference>
<protein>
    <recommendedName>
        <fullName evidence="7">Major facilitator superfamily (MFS) profile domain-containing protein</fullName>
    </recommendedName>
</protein>
<evidence type="ECO:0000259" key="7">
    <source>
        <dbReference type="PROSITE" id="PS50850"/>
    </source>
</evidence>
<dbReference type="InterPro" id="IPR011701">
    <property type="entry name" value="MFS"/>
</dbReference>
<feature type="transmembrane region" description="Helical" evidence="6">
    <location>
        <begin position="370"/>
        <end position="391"/>
    </location>
</feature>
<organism evidence="8 9">
    <name type="scientific">Desulfuribacillus alkaliarsenatis</name>
    <dbReference type="NCBI Taxonomy" id="766136"/>
    <lineage>
        <taxon>Bacteria</taxon>
        <taxon>Bacillati</taxon>
        <taxon>Bacillota</taxon>
        <taxon>Desulfuribacillia</taxon>
        <taxon>Desulfuribacillales</taxon>
        <taxon>Desulfuribacillaceae</taxon>
        <taxon>Desulfuribacillus</taxon>
    </lineage>
</organism>
<feature type="transmembrane region" description="Helical" evidence="6">
    <location>
        <begin position="414"/>
        <end position="435"/>
    </location>
</feature>
<name>A0A1E5G4J7_9FIRM</name>
<dbReference type="EMBL" id="MIJE01000002">
    <property type="protein sequence ID" value="OEF98027.1"/>
    <property type="molecule type" value="Genomic_DNA"/>
</dbReference>
<dbReference type="InterPro" id="IPR020846">
    <property type="entry name" value="MFS_dom"/>
</dbReference>
<dbReference type="PROSITE" id="PS50850">
    <property type="entry name" value="MFS"/>
    <property type="match status" value="1"/>
</dbReference>
<evidence type="ECO:0000313" key="8">
    <source>
        <dbReference type="EMBL" id="OEF98027.1"/>
    </source>
</evidence>
<dbReference type="Pfam" id="PF07690">
    <property type="entry name" value="MFS_1"/>
    <property type="match status" value="1"/>
</dbReference>
<feature type="transmembrane region" description="Helical" evidence="6">
    <location>
        <begin position="69"/>
        <end position="87"/>
    </location>
</feature>
<evidence type="ECO:0000256" key="6">
    <source>
        <dbReference type="SAM" id="Phobius"/>
    </source>
</evidence>
<feature type="transmembrane region" description="Helical" evidence="6">
    <location>
        <begin position="156"/>
        <end position="174"/>
    </location>
</feature>
<feature type="transmembrane region" description="Helical" evidence="6">
    <location>
        <begin position="313"/>
        <end position="331"/>
    </location>
</feature>
<proteinExistence type="predicted"/>
<evidence type="ECO:0000256" key="2">
    <source>
        <dbReference type="ARBA" id="ARBA00022448"/>
    </source>
</evidence>
<feature type="domain" description="Major facilitator superfamily (MFS) profile" evidence="7">
    <location>
        <begin position="4"/>
        <end position="439"/>
    </location>
</feature>
<dbReference type="GO" id="GO:0022857">
    <property type="term" value="F:transmembrane transporter activity"/>
    <property type="evidence" value="ECO:0007669"/>
    <property type="project" value="InterPro"/>
</dbReference>
<feature type="transmembrane region" description="Helical" evidence="6">
    <location>
        <begin position="212"/>
        <end position="229"/>
    </location>
</feature>
<dbReference type="InterPro" id="IPR036259">
    <property type="entry name" value="MFS_trans_sf"/>
</dbReference>
<feature type="transmembrane region" description="Helical" evidence="6">
    <location>
        <begin position="186"/>
        <end position="206"/>
    </location>
</feature>
<keyword evidence="4 6" id="KW-1133">Transmembrane helix</keyword>
<keyword evidence="5 6" id="KW-0472">Membrane</keyword>
<feature type="transmembrane region" description="Helical" evidence="6">
    <location>
        <begin position="99"/>
        <end position="116"/>
    </location>
</feature>
<feature type="transmembrane region" description="Helical" evidence="6">
    <location>
        <begin position="128"/>
        <end position="150"/>
    </location>
</feature>
<dbReference type="CDD" id="cd17321">
    <property type="entry name" value="MFS_MMR_MDR_like"/>
    <property type="match status" value="1"/>
</dbReference>
<feature type="transmembrane region" description="Helical" evidence="6">
    <location>
        <begin position="337"/>
        <end position="358"/>
    </location>
</feature>
<dbReference type="PRINTS" id="PR01036">
    <property type="entry name" value="TCRTETB"/>
</dbReference>
<dbReference type="GO" id="GO:0005886">
    <property type="term" value="C:plasma membrane"/>
    <property type="evidence" value="ECO:0007669"/>
    <property type="project" value="UniProtKB-SubCell"/>
</dbReference>
<dbReference type="Gene3D" id="1.20.1250.20">
    <property type="entry name" value="MFS general substrate transporter like domains"/>
    <property type="match status" value="1"/>
</dbReference>
<evidence type="ECO:0000256" key="5">
    <source>
        <dbReference type="ARBA" id="ARBA00023136"/>
    </source>
</evidence>
<dbReference type="SUPFAM" id="SSF103473">
    <property type="entry name" value="MFS general substrate transporter"/>
    <property type="match status" value="1"/>
</dbReference>
<feature type="transmembrane region" description="Helical" evidence="6">
    <location>
        <begin position="42"/>
        <end position="62"/>
    </location>
</feature>
<keyword evidence="3 6" id="KW-0812">Transmembrane</keyword>
<feature type="transmembrane region" description="Helical" evidence="6">
    <location>
        <begin position="250"/>
        <end position="271"/>
    </location>
</feature>
<gene>
    <name evidence="8" type="ORF">BHF68_13155</name>
</gene>
<dbReference type="AlphaFoldDB" id="A0A1E5G4J7"/>
<evidence type="ECO:0000256" key="4">
    <source>
        <dbReference type="ARBA" id="ARBA00022989"/>
    </source>
</evidence>
<sequence length="449" mass="48898">MNKVIPLLSLTIFFSANNNSMFNVALPDIAEQFQLLPSEISWVVIGFIVLFALSAIITGKLADMYPVKYLITLGLLVFNVGLILGFLSDTYWMLLLARYLQACGSGAIPALMMIVATRYAPPEDRGKALGIISSSIAFSAGIGYMLGGIIIDSFGWNYLFLVSLLSIFSIYLHNKWLPFGTIKAGSFDKVGAFILILFITSVLIAINQLLLWLVPACLILLALFIWHVLRVENPFIKPQLFINQKFRRSLLTTFLVSGTFMAALFFFIPLMLRELYGLSSAEIGLMIFPAAISAAILGSYSGKFADRVGSIPVVYAGTGILLFSFFLLSVIAGESPILIGFVLAVSYVGFATFHSSIANTVSQILPPEQIGVGMGIFNLTYYLSGAVFTAISGKALDYSATAIKLNPFLANDTAAMYSNLGIVFICAILLGLILFHNTFKKKQDDGAFL</sequence>
<comment type="caution">
    <text evidence="8">The sequence shown here is derived from an EMBL/GenBank/DDBJ whole genome shotgun (WGS) entry which is preliminary data.</text>
</comment>
<dbReference type="STRING" id="766136.BHF68_13155"/>